<accession>A0A1L1PU75</accession>
<evidence type="ECO:0000313" key="3">
    <source>
        <dbReference type="EMBL" id="CDN90467.1"/>
    </source>
</evidence>
<evidence type="ECO:0000256" key="1">
    <source>
        <dbReference type="SAM" id="MobiDB-lite"/>
    </source>
</evidence>
<keyword evidence="4" id="KW-1185">Reference proteome</keyword>
<name>A0A1L1PU75_HYDIT</name>
<dbReference type="RefSeq" id="WP_009516225.1">
    <property type="nucleotide sequence ID" value="NZ_CCAE010000085.1"/>
</dbReference>
<dbReference type="InterPro" id="IPR005532">
    <property type="entry name" value="SUMF_dom"/>
</dbReference>
<dbReference type="PANTHER" id="PTHR23150:SF36">
    <property type="entry name" value="HERCYNINE OXYGENASE"/>
    <property type="match status" value="1"/>
</dbReference>
<dbReference type="InterPro" id="IPR016187">
    <property type="entry name" value="CTDL_fold"/>
</dbReference>
<dbReference type="AlphaFoldDB" id="A0A1L1PU75"/>
<feature type="domain" description="Sulfatase-modifying factor enzyme-like" evidence="2">
    <location>
        <begin position="333"/>
        <end position="402"/>
    </location>
</feature>
<organism evidence="3 4">
    <name type="scientific">Hydrogenophaga intermedia</name>
    <dbReference type="NCBI Taxonomy" id="65786"/>
    <lineage>
        <taxon>Bacteria</taxon>
        <taxon>Pseudomonadati</taxon>
        <taxon>Pseudomonadota</taxon>
        <taxon>Betaproteobacteria</taxon>
        <taxon>Burkholderiales</taxon>
        <taxon>Comamonadaceae</taxon>
        <taxon>Hydrogenophaga</taxon>
    </lineage>
</organism>
<dbReference type="NCBIfam" id="TIGR04373">
    <property type="entry name" value="egtB_X_signatur"/>
    <property type="match status" value="1"/>
</dbReference>
<dbReference type="Proteomes" id="UP000028878">
    <property type="component" value="Unassembled WGS sequence"/>
</dbReference>
<protein>
    <recommendedName>
        <fullName evidence="2">Sulfatase-modifying factor enzyme-like domain-containing protein</fullName>
    </recommendedName>
</protein>
<dbReference type="PANTHER" id="PTHR23150">
    <property type="entry name" value="SULFATASE MODIFYING FACTOR 1, 2"/>
    <property type="match status" value="1"/>
</dbReference>
<reference evidence="4" key="1">
    <citation type="submission" date="2014-11" db="EMBL/GenBank/DDBJ databases">
        <title>Draft genome sequence of Hydrogenophaga intermedia S1.</title>
        <authorList>
            <person name="Gan H.M."/>
            <person name="Chew T.H."/>
            <person name="Stolz A."/>
        </authorList>
    </citation>
    <scope>NUCLEOTIDE SEQUENCE [LARGE SCALE GENOMIC DNA]</scope>
    <source>
        <strain evidence="4">S1</strain>
    </source>
</reference>
<dbReference type="SUPFAM" id="SSF56436">
    <property type="entry name" value="C-type lectin-like"/>
    <property type="match status" value="1"/>
</dbReference>
<evidence type="ECO:0000259" key="2">
    <source>
        <dbReference type="Pfam" id="PF03781"/>
    </source>
</evidence>
<dbReference type="InterPro" id="IPR030809">
    <property type="entry name" value="EgtB_signatur"/>
</dbReference>
<dbReference type="Gene3D" id="3.90.1580.10">
    <property type="entry name" value="paralog of FGE (formylglycine-generating enzyme)"/>
    <property type="match status" value="2"/>
</dbReference>
<feature type="domain" description="Sulfatase-modifying factor enzyme-like" evidence="2">
    <location>
        <begin position="228"/>
        <end position="325"/>
    </location>
</feature>
<dbReference type="InterPro" id="IPR051043">
    <property type="entry name" value="Sulfatase_Mod_Factor_Kinase"/>
</dbReference>
<dbReference type="Pfam" id="PF03781">
    <property type="entry name" value="FGE-sulfatase"/>
    <property type="match status" value="2"/>
</dbReference>
<dbReference type="EMBL" id="CCAE010000085">
    <property type="protein sequence ID" value="CDN90467.1"/>
    <property type="molecule type" value="Genomic_DNA"/>
</dbReference>
<evidence type="ECO:0000313" key="4">
    <source>
        <dbReference type="Proteomes" id="UP000028878"/>
    </source>
</evidence>
<sequence>MEAIERLIVSEPDTPPATPPGAAAEQARRAGRDTLAQLLRRTRTRTLRLAQAFEAALGPALAVPQSPELNPPLWELGHIAWFTDRWVARQPAHQRERGARADPTATLAPARQAARGLDADALYDSSGVPHDARWSLPLPDLAATRADLQASLDETLALLARAPDTDDGLYAFRLALFHEDMHDEAWCYMAQALDIDAGESAPPPPAANDSTLSLDACVWTLGWQGPGFAFDNELGSQTVELAPFDIDAQAVSWARYLPAVDARAVPVPRYLKHDNGRWWQRAAGQWHALDLSAPACHLSATEALAWCAWAARRLPTEAEWEHAAHHAPGFHWGQVWEWTASPFAPSPGFEPHPYRDYSQPWFDGRPVLKGASWATAPQMRHPRYRNFFTADRCDILAGFRSVALPR</sequence>
<dbReference type="NCBIfam" id="NF041186">
    <property type="entry name" value="SenA"/>
    <property type="match status" value="1"/>
</dbReference>
<dbReference type="InterPro" id="IPR042095">
    <property type="entry name" value="SUMF_sf"/>
</dbReference>
<proteinExistence type="predicted"/>
<gene>
    <name evidence="3" type="ORF">BN948_04911</name>
</gene>
<feature type="region of interest" description="Disordered" evidence="1">
    <location>
        <begin position="1"/>
        <end position="29"/>
    </location>
</feature>